<dbReference type="InterPro" id="IPR008906">
    <property type="entry name" value="HATC_C_dom"/>
</dbReference>
<dbReference type="AlphaFoldDB" id="A0ABD2VY24"/>
<dbReference type="Pfam" id="PF05699">
    <property type="entry name" value="Dimer_Tnp_hAT"/>
    <property type="match status" value="1"/>
</dbReference>
<sequence>MAILRDKLSSTVPKCTTNTLTSMCETRWIENHNGLLKFKELLKPIVLALDDLSEDDNAETLSNARAFLRAIINGEFVIILLFVCKIFSYTLPLCKILQSPLCDLKAAIDHVERITECFTLMRKNIDSEFSKIFEMAQSIMTDLGGEIRIPRRSSLQTLRCNVDAETPESYFRISVVIPVLDDFNEQLSNRFIDHKEVLTSLSFLLPSICCQKNTTINVESLKIYETRIDLCLLEAEFELWKMYWSRKDEIDYPSCAVEALAECNEELFPNIFLLLKIYATLPVTTCTPERSFSTLRRLKTYLRNSCGQNRLSGLASMAVHRDINVSTNEVIDIFAQKNRRLDFIL</sequence>
<name>A0ABD2VY24_9HYME</name>
<keyword evidence="3" id="KW-1185">Reference proteome</keyword>
<dbReference type="Proteomes" id="UP001627154">
    <property type="component" value="Unassembled WGS sequence"/>
</dbReference>
<gene>
    <name evidence="2" type="ORF">TKK_018853</name>
</gene>
<dbReference type="SUPFAM" id="SSF53098">
    <property type="entry name" value="Ribonuclease H-like"/>
    <property type="match status" value="1"/>
</dbReference>
<comment type="caution">
    <text evidence="2">The sequence shown here is derived from an EMBL/GenBank/DDBJ whole genome shotgun (WGS) entry which is preliminary data.</text>
</comment>
<proteinExistence type="predicted"/>
<dbReference type="InterPro" id="IPR052958">
    <property type="entry name" value="IFN-induced_PKR_regulator"/>
</dbReference>
<dbReference type="PANTHER" id="PTHR46289">
    <property type="entry name" value="52 KDA REPRESSOR OF THE INHIBITOR OF THE PROTEIN KINASE-LIKE PROTEIN-RELATED"/>
    <property type="match status" value="1"/>
</dbReference>
<evidence type="ECO:0000259" key="1">
    <source>
        <dbReference type="Pfam" id="PF05699"/>
    </source>
</evidence>
<evidence type="ECO:0000313" key="3">
    <source>
        <dbReference type="Proteomes" id="UP001627154"/>
    </source>
</evidence>
<dbReference type="EMBL" id="JBJJXI010000155">
    <property type="protein sequence ID" value="KAL3385479.1"/>
    <property type="molecule type" value="Genomic_DNA"/>
</dbReference>
<accession>A0ABD2VY24</accession>
<protein>
    <recommendedName>
        <fullName evidence="1">HAT C-terminal dimerisation domain-containing protein</fullName>
    </recommendedName>
</protein>
<dbReference type="PANTHER" id="PTHR46289:SF14">
    <property type="entry name" value="DUF4371 DOMAIN-CONTAINING PROTEIN"/>
    <property type="match status" value="1"/>
</dbReference>
<dbReference type="InterPro" id="IPR012337">
    <property type="entry name" value="RNaseH-like_sf"/>
</dbReference>
<organism evidence="2 3">
    <name type="scientific">Trichogramma kaykai</name>
    <dbReference type="NCBI Taxonomy" id="54128"/>
    <lineage>
        <taxon>Eukaryota</taxon>
        <taxon>Metazoa</taxon>
        <taxon>Ecdysozoa</taxon>
        <taxon>Arthropoda</taxon>
        <taxon>Hexapoda</taxon>
        <taxon>Insecta</taxon>
        <taxon>Pterygota</taxon>
        <taxon>Neoptera</taxon>
        <taxon>Endopterygota</taxon>
        <taxon>Hymenoptera</taxon>
        <taxon>Apocrita</taxon>
        <taxon>Proctotrupomorpha</taxon>
        <taxon>Chalcidoidea</taxon>
        <taxon>Trichogrammatidae</taxon>
        <taxon>Trichogramma</taxon>
    </lineage>
</organism>
<feature type="domain" description="HAT C-terminal dimerisation" evidence="1">
    <location>
        <begin position="263"/>
        <end position="322"/>
    </location>
</feature>
<reference evidence="2 3" key="1">
    <citation type="journal article" date="2024" name="bioRxiv">
        <title>A reference genome for Trichogramma kaykai: A tiny desert-dwelling parasitoid wasp with competing sex-ratio distorters.</title>
        <authorList>
            <person name="Culotta J."/>
            <person name="Lindsey A.R."/>
        </authorList>
    </citation>
    <scope>NUCLEOTIDE SEQUENCE [LARGE SCALE GENOMIC DNA]</scope>
    <source>
        <strain evidence="2 3">KSX58</strain>
    </source>
</reference>
<evidence type="ECO:0000313" key="2">
    <source>
        <dbReference type="EMBL" id="KAL3385479.1"/>
    </source>
</evidence>